<organism evidence="2 3">
    <name type="scientific">Pristionchus fissidentatus</name>
    <dbReference type="NCBI Taxonomy" id="1538716"/>
    <lineage>
        <taxon>Eukaryota</taxon>
        <taxon>Metazoa</taxon>
        <taxon>Ecdysozoa</taxon>
        <taxon>Nematoda</taxon>
        <taxon>Chromadorea</taxon>
        <taxon>Rhabditida</taxon>
        <taxon>Rhabditina</taxon>
        <taxon>Diplogasteromorpha</taxon>
        <taxon>Diplogasteroidea</taxon>
        <taxon>Neodiplogasteridae</taxon>
        <taxon>Pristionchus</taxon>
    </lineage>
</organism>
<protein>
    <submittedName>
        <fullName evidence="2">Uncharacterized protein</fullName>
    </submittedName>
</protein>
<comment type="caution">
    <text evidence="2">The sequence shown here is derived from an EMBL/GenBank/DDBJ whole genome shotgun (WGS) entry which is preliminary data.</text>
</comment>
<feature type="region of interest" description="Disordered" evidence="1">
    <location>
        <begin position="355"/>
        <end position="375"/>
    </location>
</feature>
<evidence type="ECO:0000256" key="1">
    <source>
        <dbReference type="SAM" id="MobiDB-lite"/>
    </source>
</evidence>
<feature type="region of interest" description="Disordered" evidence="1">
    <location>
        <begin position="551"/>
        <end position="579"/>
    </location>
</feature>
<proteinExistence type="predicted"/>
<keyword evidence="3" id="KW-1185">Reference proteome</keyword>
<dbReference type="EMBL" id="BTSY01000002">
    <property type="protein sequence ID" value="GMT15430.1"/>
    <property type="molecule type" value="Genomic_DNA"/>
</dbReference>
<feature type="compositionally biased region" description="Acidic residues" evidence="1">
    <location>
        <begin position="570"/>
        <end position="579"/>
    </location>
</feature>
<evidence type="ECO:0000313" key="3">
    <source>
        <dbReference type="Proteomes" id="UP001432322"/>
    </source>
</evidence>
<dbReference type="Proteomes" id="UP001432322">
    <property type="component" value="Unassembled WGS sequence"/>
</dbReference>
<sequence length="579" mass="66955">MGDREEIEEKRNVERRKVRYQKFVAVEEILAEWTQVHRVPGGTLCTMHELYRRLKEKSSSLLSSLEDLADFISSHPHLFRRNCDTVRVNIREERERFIRVVRFVHDASNAVSVAELKQKFNDEIRERGEMTRNSSRDPFRTTVVWTSIGRRNGEGVFSVDGDSISLTPEALLNESFFDDIYLNYNDEVVRRQQLRMEAAVEGEETVRKQIQCNSTQVTLLGMVEEVKQAYMKAVVVSARFHGETVYIMPNQIGEDNIAKFHEKQMLLIRCHDVVGDQDLKNRFRADEIMPFPVSQLKQTMRPEPTLSYGHLDCRVPRRVEFPTSLWSETGMKEGHEETQATELARLIAKCGSGEGVERGLSHEEGEEFSDYPPPTKEMEDEFIGRSAYEKFIVDELDGLIRCGIKNRKELGEATGDEYPLSRLLIDVQNRSLSDPDCIPIMDKITMEGVYDVLMQRPHLYQIVGGDSCPSVLLHGNRSAVDRLLRCLDRRMLWSYSTLRESLDKGEAGQEWEDQWVEEMVYLLSPLLSIQDEFFALAARRSREGLWMRDETAMRRGTKRGEGRGRRGEGEESEEEESEY</sequence>
<evidence type="ECO:0000313" key="2">
    <source>
        <dbReference type="EMBL" id="GMT15430.1"/>
    </source>
</evidence>
<dbReference type="AlphaFoldDB" id="A0AAV5VA47"/>
<feature type="compositionally biased region" description="Basic and acidic residues" evidence="1">
    <location>
        <begin position="551"/>
        <end position="569"/>
    </location>
</feature>
<reference evidence="2" key="1">
    <citation type="submission" date="2023-10" db="EMBL/GenBank/DDBJ databases">
        <title>Genome assembly of Pristionchus species.</title>
        <authorList>
            <person name="Yoshida K."/>
            <person name="Sommer R.J."/>
        </authorList>
    </citation>
    <scope>NUCLEOTIDE SEQUENCE</scope>
    <source>
        <strain evidence="2">RS5133</strain>
    </source>
</reference>
<name>A0AAV5VA47_9BILA</name>
<gene>
    <name evidence="2" type="ORF">PFISCL1PPCAC_6727</name>
</gene>
<accession>A0AAV5VA47</accession>